<protein>
    <submittedName>
        <fullName evidence="1">Uncharacterized protein</fullName>
    </submittedName>
</protein>
<dbReference type="EMBL" id="JAAMPI010000151">
    <property type="protein sequence ID" value="KAF4634924.1"/>
    <property type="molecule type" value="Genomic_DNA"/>
</dbReference>
<dbReference type="AlphaFoldDB" id="A0A8H4RRW0"/>
<sequence length="211" mass="23992">MCRHYTFTFKYGHTKLKRIHNKTRNGKTTDYFPSCELNCPYIRCIESGKYLEKVPRFKLQLPPSQDTLNFAAHAAASANRMEDLCDEKGPTGELLRLGPDQCPYGNEADIEFLKKAADSIFISLVYEGPWNEMDFRAQPSVTIISCYEVVVLWKAELAVFREREREKRSLLAVIPLTWLGECETCSICLEPFGVESPGSDTEPVEVPCNLP</sequence>
<accession>A0A8H4RRW0</accession>
<dbReference type="Proteomes" id="UP000566819">
    <property type="component" value="Unassembled WGS sequence"/>
</dbReference>
<proteinExistence type="predicted"/>
<evidence type="ECO:0000313" key="2">
    <source>
        <dbReference type="Proteomes" id="UP000566819"/>
    </source>
</evidence>
<comment type="caution">
    <text evidence="1">The sequence shown here is derived from an EMBL/GenBank/DDBJ whole genome shotgun (WGS) entry which is preliminary data.</text>
</comment>
<gene>
    <name evidence="1" type="ORF">G7Y89_g3170</name>
</gene>
<keyword evidence="2" id="KW-1185">Reference proteome</keyword>
<evidence type="ECO:0000313" key="1">
    <source>
        <dbReference type="EMBL" id="KAF4634924.1"/>
    </source>
</evidence>
<organism evidence="1 2">
    <name type="scientific">Cudoniella acicularis</name>
    <dbReference type="NCBI Taxonomy" id="354080"/>
    <lineage>
        <taxon>Eukaryota</taxon>
        <taxon>Fungi</taxon>
        <taxon>Dikarya</taxon>
        <taxon>Ascomycota</taxon>
        <taxon>Pezizomycotina</taxon>
        <taxon>Leotiomycetes</taxon>
        <taxon>Helotiales</taxon>
        <taxon>Tricladiaceae</taxon>
        <taxon>Cudoniella</taxon>
    </lineage>
</organism>
<reference evidence="1 2" key="1">
    <citation type="submission" date="2020-03" db="EMBL/GenBank/DDBJ databases">
        <title>Draft Genome Sequence of Cudoniella acicularis.</title>
        <authorList>
            <person name="Buettner E."/>
            <person name="Kellner H."/>
        </authorList>
    </citation>
    <scope>NUCLEOTIDE SEQUENCE [LARGE SCALE GENOMIC DNA]</scope>
    <source>
        <strain evidence="1 2">DSM 108380</strain>
    </source>
</reference>
<name>A0A8H4RRW0_9HELO</name>